<evidence type="ECO:0008006" key="12">
    <source>
        <dbReference type="Google" id="ProtNLM"/>
    </source>
</evidence>
<dbReference type="InterPro" id="IPR044669">
    <property type="entry name" value="YneE/VCCN1/2-like"/>
</dbReference>
<evidence type="ECO:0000256" key="8">
    <source>
        <dbReference type="ARBA" id="ARBA00034708"/>
    </source>
</evidence>
<keyword evidence="6" id="KW-0406">Ion transport</keyword>
<dbReference type="RefSeq" id="WP_120516181.1">
    <property type="nucleotide sequence ID" value="NZ_QXZY01000005.1"/>
</dbReference>
<reference evidence="11" key="1">
    <citation type="submission" date="2018-11" db="EMBL/GenBank/DDBJ databases">
        <title>Chitinophaga lutea sp.nov., isolate from arsenic contaminated soil.</title>
        <authorList>
            <person name="Zong Y."/>
        </authorList>
    </citation>
    <scope>NUCLEOTIDE SEQUENCE [LARGE SCALE GENOMIC DNA]</scope>
    <source>
        <strain evidence="11">YLT18</strain>
    </source>
</reference>
<keyword evidence="4 9" id="KW-0812">Transmembrane</keyword>
<evidence type="ECO:0000256" key="9">
    <source>
        <dbReference type="SAM" id="Phobius"/>
    </source>
</evidence>
<evidence type="ECO:0000256" key="2">
    <source>
        <dbReference type="ARBA" id="ARBA00022448"/>
    </source>
</evidence>
<comment type="subcellular location">
    <subcellularLocation>
        <location evidence="1">Cell membrane</location>
        <topology evidence="1">Multi-pass membrane protein</topology>
    </subcellularLocation>
</comment>
<dbReference type="GO" id="GO:0005886">
    <property type="term" value="C:plasma membrane"/>
    <property type="evidence" value="ECO:0007669"/>
    <property type="project" value="UniProtKB-SubCell"/>
</dbReference>
<proteinExistence type="inferred from homology"/>
<evidence type="ECO:0000256" key="3">
    <source>
        <dbReference type="ARBA" id="ARBA00022475"/>
    </source>
</evidence>
<name>A0A3N4MI96_9BACT</name>
<keyword evidence="7 9" id="KW-0472">Membrane</keyword>
<sequence>MIVKKNLSLKAIFRFAGQHLIWLLPWMLVVPALYYFTHWKFLTIPLLPLSLVGTAVAFYVGFKNNQSYDRVWEARKIWGAIVNDSRKLATLIKNYRAEKISVSAEGARTRKEVVHRHIAYLYQLREQLLRPTQWEHVSLSGIFGSYNQRRRDRFFNNFKQELDEVAERPYLSEEELQSLNGFNNRAAQLLDKQTQSVQALYDIKEINWMQQSDLQSVLNSFYNEQGKAERIKNFPFPRKYASFSFVFVCIFVFLLPFGMVGEFAKLGDGMIWLSVPVSVIIGFVYVVMELIGDYSENPFEGLHNDIPMLAICRTIEIDMLQMMGEKDIPRPVQPKEGILL</sequence>
<gene>
    <name evidence="10" type="ORF">EG028_09400</name>
</gene>
<dbReference type="GO" id="GO:0005254">
    <property type="term" value="F:chloride channel activity"/>
    <property type="evidence" value="ECO:0007669"/>
    <property type="project" value="InterPro"/>
</dbReference>
<feature type="transmembrane region" description="Helical" evidence="9">
    <location>
        <begin position="42"/>
        <end position="62"/>
    </location>
</feature>
<dbReference type="OrthoDB" id="445589at2"/>
<keyword evidence="5 9" id="KW-1133">Transmembrane helix</keyword>
<organism evidence="10 11">
    <name type="scientific">Chitinophaga barathri</name>
    <dbReference type="NCBI Taxonomy" id="1647451"/>
    <lineage>
        <taxon>Bacteria</taxon>
        <taxon>Pseudomonadati</taxon>
        <taxon>Bacteroidota</taxon>
        <taxon>Chitinophagia</taxon>
        <taxon>Chitinophagales</taxon>
        <taxon>Chitinophagaceae</taxon>
        <taxon>Chitinophaga</taxon>
    </lineage>
</organism>
<dbReference type="PANTHER" id="PTHR33281">
    <property type="entry name" value="UPF0187 PROTEIN YNEE"/>
    <property type="match status" value="1"/>
</dbReference>
<keyword evidence="11" id="KW-1185">Reference proteome</keyword>
<feature type="transmembrane region" description="Helical" evidence="9">
    <location>
        <begin position="240"/>
        <end position="258"/>
    </location>
</feature>
<keyword evidence="3" id="KW-1003">Cell membrane</keyword>
<comment type="similarity">
    <text evidence="8">Belongs to the anion channel-forming bestrophin (TC 1.A.46) family.</text>
</comment>
<evidence type="ECO:0000256" key="6">
    <source>
        <dbReference type="ARBA" id="ARBA00023065"/>
    </source>
</evidence>
<evidence type="ECO:0000256" key="7">
    <source>
        <dbReference type="ARBA" id="ARBA00023136"/>
    </source>
</evidence>
<keyword evidence="2" id="KW-0813">Transport</keyword>
<accession>A0A3N4MI96</accession>
<dbReference type="EMBL" id="RMBX01000004">
    <property type="protein sequence ID" value="RPD41517.1"/>
    <property type="molecule type" value="Genomic_DNA"/>
</dbReference>
<feature type="transmembrane region" description="Helical" evidence="9">
    <location>
        <begin position="270"/>
        <end position="288"/>
    </location>
</feature>
<evidence type="ECO:0000256" key="1">
    <source>
        <dbReference type="ARBA" id="ARBA00004651"/>
    </source>
</evidence>
<feature type="transmembrane region" description="Helical" evidence="9">
    <location>
        <begin position="12"/>
        <end position="36"/>
    </location>
</feature>
<dbReference type="Pfam" id="PF25539">
    <property type="entry name" value="Bestrophin_2"/>
    <property type="match status" value="1"/>
</dbReference>
<evidence type="ECO:0000256" key="4">
    <source>
        <dbReference type="ARBA" id="ARBA00022692"/>
    </source>
</evidence>
<dbReference type="Proteomes" id="UP000279089">
    <property type="component" value="Unassembled WGS sequence"/>
</dbReference>
<evidence type="ECO:0000256" key="5">
    <source>
        <dbReference type="ARBA" id="ARBA00022989"/>
    </source>
</evidence>
<dbReference type="AlphaFoldDB" id="A0A3N4MI96"/>
<dbReference type="PANTHER" id="PTHR33281:SF19">
    <property type="entry name" value="VOLTAGE-DEPENDENT ANION CHANNEL-FORMING PROTEIN YNEE"/>
    <property type="match status" value="1"/>
</dbReference>
<comment type="caution">
    <text evidence="10">The sequence shown here is derived from an EMBL/GenBank/DDBJ whole genome shotgun (WGS) entry which is preliminary data.</text>
</comment>
<protein>
    <recommendedName>
        <fullName evidence="12">Multidrug transporter</fullName>
    </recommendedName>
</protein>
<evidence type="ECO:0000313" key="10">
    <source>
        <dbReference type="EMBL" id="RPD41517.1"/>
    </source>
</evidence>
<evidence type="ECO:0000313" key="11">
    <source>
        <dbReference type="Proteomes" id="UP000279089"/>
    </source>
</evidence>